<evidence type="ECO:0000313" key="2">
    <source>
        <dbReference type="EMBL" id="PDS22313.1"/>
    </source>
</evidence>
<keyword evidence="1" id="KW-0812">Transmembrane</keyword>
<keyword evidence="1" id="KW-0472">Membrane</keyword>
<protein>
    <recommendedName>
        <fullName evidence="4">DUF2931 family protein</fullName>
    </recommendedName>
</protein>
<feature type="transmembrane region" description="Helical" evidence="1">
    <location>
        <begin position="42"/>
        <end position="65"/>
    </location>
</feature>
<gene>
    <name evidence="2" type="ORF">B0A77_13815</name>
</gene>
<evidence type="ECO:0008006" key="4">
    <source>
        <dbReference type="Google" id="ProtNLM"/>
    </source>
</evidence>
<feature type="transmembrane region" description="Helical" evidence="1">
    <location>
        <begin position="7"/>
        <end position="30"/>
    </location>
</feature>
<organism evidence="2 3">
    <name type="scientific">Flavobacterium branchiophilum</name>
    <dbReference type="NCBI Taxonomy" id="55197"/>
    <lineage>
        <taxon>Bacteria</taxon>
        <taxon>Pseudomonadati</taxon>
        <taxon>Bacteroidota</taxon>
        <taxon>Flavobacteriia</taxon>
        <taxon>Flavobacteriales</taxon>
        <taxon>Flavobacteriaceae</taxon>
        <taxon>Flavobacterium</taxon>
    </lineage>
</organism>
<dbReference type="Proteomes" id="UP000220828">
    <property type="component" value="Unassembled WGS sequence"/>
</dbReference>
<reference evidence="2 3" key="1">
    <citation type="submission" date="2017-09" db="EMBL/GenBank/DDBJ databases">
        <title>Whole genomes of Flavobacteriaceae.</title>
        <authorList>
            <person name="Stine C."/>
            <person name="Li C."/>
            <person name="Tadesse D."/>
        </authorList>
    </citation>
    <scope>NUCLEOTIDE SEQUENCE [LARGE SCALE GENOMIC DNA]</scope>
    <source>
        <strain evidence="2 3">ATCC 35036</strain>
    </source>
</reference>
<evidence type="ECO:0000313" key="3">
    <source>
        <dbReference type="Proteomes" id="UP000220828"/>
    </source>
</evidence>
<feature type="transmembrane region" description="Helical" evidence="1">
    <location>
        <begin position="72"/>
        <end position="89"/>
    </location>
</feature>
<accession>A0A2H3K8U2</accession>
<name>A0A2H3K8U2_9FLAO</name>
<dbReference type="AlphaFoldDB" id="A0A2H3K8U2"/>
<sequence>MKYYLKLFLLSTTVGFVNLIIFFNLLQIQIVRNSGYLPNEIIPISLIIIAIPIQFVFLILISFLFKKNIYSLIITSFVFIALCFYFLWITSKYEREEFNAIETYKKFEKFEYDLGLSTPEGYPIKLLSSNFKINEKAASYHSCDLDVGVYSENWGIGTNNYFCGGNSDLIEEDLRGFVIPDSIEIYWYSFLEKKYYHLNTKINKDKISAYFRKGYQYTFSRELNKRINSTYDEIVVGIAPGGDVVIWVSSFPNTKEIEIFKATEIKKEALEYKEQIVNEKEIIEVLNDTCKCEDNTQFRKIVHQNIPIPYGKWTNKYRKQFNWKISVNDFGQTKPEMDFNFFNAEEYSLYKDNFTKMKHQKKTLPRFLNYQFSKNNKYYEALIEFDEDEIFKHFEKLTQKNPNEPLEIIVNISEKLDKTSIQLSSKNESIYFKKMKTLRIRE</sequence>
<dbReference type="InterPro" id="IPR021326">
    <property type="entry name" value="DUF2931"/>
</dbReference>
<dbReference type="OrthoDB" id="5702951at2"/>
<dbReference type="EMBL" id="PCMW01000103">
    <property type="protein sequence ID" value="PDS22313.1"/>
    <property type="molecule type" value="Genomic_DNA"/>
</dbReference>
<keyword evidence="1" id="KW-1133">Transmembrane helix</keyword>
<proteinExistence type="predicted"/>
<comment type="caution">
    <text evidence="2">The sequence shown here is derived from an EMBL/GenBank/DDBJ whole genome shotgun (WGS) entry which is preliminary data.</text>
</comment>
<dbReference type="Pfam" id="PF11153">
    <property type="entry name" value="DUF2931"/>
    <property type="match status" value="1"/>
</dbReference>
<dbReference type="RefSeq" id="WP_097554818.1">
    <property type="nucleotide sequence ID" value="NZ_PCMW01000103.1"/>
</dbReference>
<evidence type="ECO:0000256" key="1">
    <source>
        <dbReference type="SAM" id="Phobius"/>
    </source>
</evidence>